<organism evidence="1 2">
    <name type="scientific">Prunus dulcis</name>
    <name type="common">Almond</name>
    <name type="synonym">Amygdalus dulcis</name>
    <dbReference type="NCBI Taxonomy" id="3755"/>
    <lineage>
        <taxon>Eukaryota</taxon>
        <taxon>Viridiplantae</taxon>
        <taxon>Streptophyta</taxon>
        <taxon>Embryophyta</taxon>
        <taxon>Tracheophyta</taxon>
        <taxon>Spermatophyta</taxon>
        <taxon>Magnoliopsida</taxon>
        <taxon>eudicotyledons</taxon>
        <taxon>Gunneridae</taxon>
        <taxon>Pentapetalae</taxon>
        <taxon>rosids</taxon>
        <taxon>fabids</taxon>
        <taxon>Rosales</taxon>
        <taxon>Rosaceae</taxon>
        <taxon>Amygdaloideae</taxon>
        <taxon>Amygdaleae</taxon>
        <taxon>Prunus</taxon>
    </lineage>
</organism>
<dbReference type="Proteomes" id="UP001054821">
    <property type="component" value="Chromosome 4"/>
</dbReference>
<gene>
    <name evidence="1" type="ORF">L3X38_024202</name>
</gene>
<accession>A0AAD4W0Y9</accession>
<comment type="caution">
    <text evidence="1">The sequence shown here is derived from an EMBL/GenBank/DDBJ whole genome shotgun (WGS) entry which is preliminary data.</text>
</comment>
<evidence type="ECO:0000313" key="2">
    <source>
        <dbReference type="Proteomes" id="UP001054821"/>
    </source>
</evidence>
<dbReference type="AlphaFoldDB" id="A0AAD4W0Y9"/>
<keyword evidence="2" id="KW-1185">Reference proteome</keyword>
<proteinExistence type="predicted"/>
<evidence type="ECO:0000313" key="1">
    <source>
        <dbReference type="EMBL" id="KAI5334069.1"/>
    </source>
</evidence>
<protein>
    <submittedName>
        <fullName evidence="1">Uncharacterized protein</fullName>
    </submittedName>
</protein>
<sequence length="70" mass="7897">MRRILVVAKKRSCWLQRGVVAHPTPYDNLSLGSLLKPAEKQFLEICANRYLGEVPQLSSVYQGKVDIKAL</sequence>
<dbReference type="EMBL" id="JAJFAZ020000004">
    <property type="protein sequence ID" value="KAI5334069.1"/>
    <property type="molecule type" value="Genomic_DNA"/>
</dbReference>
<name>A0AAD4W0Y9_PRUDU</name>
<reference evidence="1 2" key="1">
    <citation type="journal article" date="2022" name="G3 (Bethesda)">
        <title>Whole-genome sequence and methylome profiling of the almond [Prunus dulcis (Mill.) D.A. Webb] cultivar 'Nonpareil'.</title>
        <authorList>
            <person name="D'Amico-Willman K.M."/>
            <person name="Ouma W.Z."/>
            <person name="Meulia T."/>
            <person name="Sideli G.M."/>
            <person name="Gradziel T.M."/>
            <person name="Fresnedo-Ramirez J."/>
        </authorList>
    </citation>
    <scope>NUCLEOTIDE SEQUENCE [LARGE SCALE GENOMIC DNA]</scope>
    <source>
        <strain evidence="1">Clone GOH B32 T37-40</strain>
    </source>
</reference>